<dbReference type="NCBIfam" id="TIGR00004">
    <property type="entry name" value="Rid family detoxifying hydrolase"/>
    <property type="match status" value="1"/>
</dbReference>
<dbReference type="SUPFAM" id="SSF55298">
    <property type="entry name" value="YjgF-like"/>
    <property type="match status" value="1"/>
</dbReference>
<proteinExistence type="inferred from homology"/>
<dbReference type="RefSeq" id="WP_023056148.1">
    <property type="nucleotide sequence ID" value="NZ_JAUSTN010000004.1"/>
</dbReference>
<accession>A0ABU0AXY8</accession>
<dbReference type="EC" id="3.5.99.10" evidence="2"/>
<evidence type="ECO:0000256" key="1">
    <source>
        <dbReference type="ARBA" id="ARBA00010552"/>
    </source>
</evidence>
<dbReference type="CDD" id="cd00448">
    <property type="entry name" value="YjgF_YER057c_UK114_family"/>
    <property type="match status" value="1"/>
</dbReference>
<dbReference type="InterPro" id="IPR006175">
    <property type="entry name" value="YjgF/YER057c/UK114"/>
</dbReference>
<comment type="similarity">
    <text evidence="1">Belongs to the RutC family.</text>
</comment>
<dbReference type="Proteomes" id="UP001236559">
    <property type="component" value="Unassembled WGS sequence"/>
</dbReference>
<dbReference type="InterPro" id="IPR035959">
    <property type="entry name" value="RutC-like_sf"/>
</dbReference>
<sequence>MSVKTLHTDKAPAAVGPYSQAIQVGNFIFTSGQIPLCPETGELVSESIEKATKRSLENNKAILENAGSSLNKVIKVNIFLKDINDFAKVNGVYAEYFNEHKPARSCVQVAAIPKDAMIEIEMIAEC</sequence>
<keyword evidence="2" id="KW-0378">Hydrolase</keyword>
<comment type="caution">
    <text evidence="2">The sequence shown here is derived from an EMBL/GenBank/DDBJ whole genome shotgun (WGS) entry which is preliminary data.</text>
</comment>
<dbReference type="Gene3D" id="3.30.1330.40">
    <property type="entry name" value="RutC-like"/>
    <property type="match status" value="1"/>
</dbReference>
<gene>
    <name evidence="2" type="ORF">J2S72_000871</name>
</gene>
<keyword evidence="3" id="KW-1185">Reference proteome</keyword>
<dbReference type="PANTHER" id="PTHR11803">
    <property type="entry name" value="2-IMINOBUTANOATE/2-IMINOPROPANOATE DEAMINASE RIDA"/>
    <property type="match status" value="1"/>
</dbReference>
<dbReference type="EMBL" id="JAUSTN010000004">
    <property type="protein sequence ID" value="MDQ0274850.1"/>
    <property type="molecule type" value="Genomic_DNA"/>
</dbReference>
<dbReference type="GO" id="GO:0120241">
    <property type="term" value="F:2-iminobutanoate/2-iminopropanoate deaminase"/>
    <property type="evidence" value="ECO:0007669"/>
    <property type="project" value="UniProtKB-EC"/>
</dbReference>
<organism evidence="2 3">
    <name type="scientific">Peptoniphilus koenoeneniae</name>
    <dbReference type="NCBI Taxonomy" id="507751"/>
    <lineage>
        <taxon>Bacteria</taxon>
        <taxon>Bacillati</taxon>
        <taxon>Bacillota</taxon>
        <taxon>Tissierellia</taxon>
        <taxon>Tissierellales</taxon>
        <taxon>Peptoniphilaceae</taxon>
        <taxon>Peptoniphilus</taxon>
    </lineage>
</organism>
<dbReference type="Pfam" id="PF01042">
    <property type="entry name" value="Ribonuc_L-PSP"/>
    <property type="match status" value="1"/>
</dbReference>
<reference evidence="2 3" key="1">
    <citation type="submission" date="2023-07" db="EMBL/GenBank/DDBJ databases">
        <title>Genomic Encyclopedia of Type Strains, Phase IV (KMG-IV): sequencing the most valuable type-strain genomes for metagenomic binning, comparative biology and taxonomic classification.</title>
        <authorList>
            <person name="Goeker M."/>
        </authorList>
    </citation>
    <scope>NUCLEOTIDE SEQUENCE [LARGE SCALE GENOMIC DNA]</scope>
    <source>
        <strain evidence="2 3">DSM 22616</strain>
    </source>
</reference>
<protein>
    <submittedName>
        <fullName evidence="2">2-iminobutanoate/2-iminopropanoate deaminase</fullName>
        <ecNumber evidence="2">3.5.99.10</ecNumber>
    </submittedName>
</protein>
<dbReference type="InterPro" id="IPR006056">
    <property type="entry name" value="RidA"/>
</dbReference>
<name>A0ABU0AXY8_9FIRM</name>
<evidence type="ECO:0000313" key="3">
    <source>
        <dbReference type="Proteomes" id="UP001236559"/>
    </source>
</evidence>
<evidence type="ECO:0000313" key="2">
    <source>
        <dbReference type="EMBL" id="MDQ0274850.1"/>
    </source>
</evidence>
<dbReference type="PANTHER" id="PTHR11803:SF39">
    <property type="entry name" value="2-IMINOBUTANOATE_2-IMINOPROPANOATE DEAMINASE"/>
    <property type="match status" value="1"/>
</dbReference>